<dbReference type="Proteomes" id="UP000805614">
    <property type="component" value="Unassembled WGS sequence"/>
</dbReference>
<evidence type="ECO:0000313" key="4">
    <source>
        <dbReference type="Proteomes" id="UP000805614"/>
    </source>
</evidence>
<evidence type="ECO:0000256" key="2">
    <source>
        <dbReference type="SAM" id="Phobius"/>
    </source>
</evidence>
<protein>
    <submittedName>
        <fullName evidence="3">Uncharacterized protein</fullName>
    </submittedName>
</protein>
<feature type="transmembrane region" description="Helical" evidence="2">
    <location>
        <begin position="191"/>
        <end position="211"/>
    </location>
</feature>
<feature type="transmembrane region" description="Helical" evidence="2">
    <location>
        <begin position="87"/>
        <end position="120"/>
    </location>
</feature>
<proteinExistence type="predicted"/>
<keyword evidence="2" id="KW-1133">Transmembrane helix</keyword>
<name>A0ABR7LPH2_9ACTN</name>
<keyword evidence="2" id="KW-0472">Membrane</keyword>
<organism evidence="3 4">
    <name type="scientific">Actinomadura alba</name>
    <dbReference type="NCBI Taxonomy" id="406431"/>
    <lineage>
        <taxon>Bacteria</taxon>
        <taxon>Bacillati</taxon>
        <taxon>Actinomycetota</taxon>
        <taxon>Actinomycetes</taxon>
        <taxon>Streptosporangiales</taxon>
        <taxon>Thermomonosporaceae</taxon>
        <taxon>Actinomadura</taxon>
    </lineage>
</organism>
<reference evidence="3 4" key="1">
    <citation type="submission" date="2020-06" db="EMBL/GenBank/DDBJ databases">
        <title>Actinomadura xiongansis sp. nov., isolated from soil of Baiyangdian.</title>
        <authorList>
            <person name="Zhang X."/>
        </authorList>
    </citation>
    <scope>NUCLEOTIDE SEQUENCE [LARGE SCALE GENOMIC DNA]</scope>
    <source>
        <strain evidence="3 4">HBUM206468</strain>
    </source>
</reference>
<sequence>MITAPTSLNGSPVSLTKPPDDQANRDTAATRHLCAGVYLDRAFRSMVLRRVYSDPYHRVAPSYGFDLVPVVGHAWRSWLLDASQQGVVFLVLVGGCLVSRSVLVTVLCWLGLFFVARGVLGAVPDALRLKERELADRLLKRKWRELQSIKEEDHLRRQLWVVRIGSAVCLVLLMTSVVSASWAGMSPSEGMSAALVLLSPIVFAAVGAAVLRQMSLNDVGHAPVLRRRPLSQREDVIDQQQSHTVAVYHRPEPKEAEERWVDFDPFEREPTIFVGSGHLVHRWLPPLVVQLLSPGEEDMREREYDEPPFRTHELVDHLRSAMRRVSAPEDPRRLALRVRDRVFIDERDVPVERDLLASRPGAAWLRQIIDDPHHAAHHFLEMQISTTGELVTTVFLRATVRGRSLSLDFAACALTRTPFEYHVTDLFGESGPGAIVRAALRALWRLPEETAQVVRLCGLLPTLGRAFIAGRAGRDRTLAPRRRVLIGSRISVREDKSLSWKDSRFDETRVHDDIKLVEQRLLKATEDFLDGCRVDTSVFKEKATNIINNSGVLNMGGRLEMSHTAVGPGSQVQIAVQPQAGATQ</sequence>
<feature type="region of interest" description="Disordered" evidence="1">
    <location>
        <begin position="1"/>
        <end position="24"/>
    </location>
</feature>
<keyword evidence="2" id="KW-0812">Transmembrane</keyword>
<evidence type="ECO:0000313" key="3">
    <source>
        <dbReference type="EMBL" id="MBC6466635.1"/>
    </source>
</evidence>
<evidence type="ECO:0000256" key="1">
    <source>
        <dbReference type="SAM" id="MobiDB-lite"/>
    </source>
</evidence>
<dbReference type="RefSeq" id="WP_187243650.1">
    <property type="nucleotide sequence ID" value="NZ_BAAAOK010000013.1"/>
</dbReference>
<gene>
    <name evidence="3" type="ORF">HKK74_14140</name>
</gene>
<feature type="compositionally biased region" description="Polar residues" evidence="1">
    <location>
        <begin position="1"/>
        <end position="14"/>
    </location>
</feature>
<comment type="caution">
    <text evidence="3">The sequence shown here is derived from an EMBL/GenBank/DDBJ whole genome shotgun (WGS) entry which is preliminary data.</text>
</comment>
<accession>A0ABR7LPH2</accession>
<dbReference type="EMBL" id="JABVEC010000009">
    <property type="protein sequence ID" value="MBC6466635.1"/>
    <property type="molecule type" value="Genomic_DNA"/>
</dbReference>
<keyword evidence="4" id="KW-1185">Reference proteome</keyword>
<feature type="transmembrane region" description="Helical" evidence="2">
    <location>
        <begin position="160"/>
        <end position="185"/>
    </location>
</feature>